<feature type="transmembrane region" description="Helical" evidence="1">
    <location>
        <begin position="67"/>
        <end position="92"/>
    </location>
</feature>
<dbReference type="Gene3D" id="6.10.110.10">
    <property type="match status" value="1"/>
</dbReference>
<dbReference type="Proteomes" id="UP001218188">
    <property type="component" value="Unassembled WGS sequence"/>
</dbReference>
<proteinExistence type="predicted"/>
<keyword evidence="1" id="KW-0812">Transmembrane</keyword>
<evidence type="ECO:0000313" key="4">
    <source>
        <dbReference type="Proteomes" id="UP001218188"/>
    </source>
</evidence>
<feature type="transmembrane region" description="Helical" evidence="1">
    <location>
        <begin position="197"/>
        <end position="216"/>
    </location>
</feature>
<organism evidence="3 4">
    <name type="scientific">Mycena alexandri</name>
    <dbReference type="NCBI Taxonomy" id="1745969"/>
    <lineage>
        <taxon>Eukaryota</taxon>
        <taxon>Fungi</taxon>
        <taxon>Dikarya</taxon>
        <taxon>Basidiomycota</taxon>
        <taxon>Agaricomycotina</taxon>
        <taxon>Agaricomycetes</taxon>
        <taxon>Agaricomycetidae</taxon>
        <taxon>Agaricales</taxon>
        <taxon>Marasmiineae</taxon>
        <taxon>Mycenaceae</taxon>
        <taxon>Mycena</taxon>
    </lineage>
</organism>
<dbReference type="EMBL" id="JARJCM010000182">
    <property type="protein sequence ID" value="KAJ7023800.1"/>
    <property type="molecule type" value="Genomic_DNA"/>
</dbReference>
<sequence>MSLLNGFLLFIALVLAIPFSDGLPQRIQGLTLFSVMQKISDCFSGNKDKCVLFLPFSKDAFVIRMKWLWNAILGVLQWGYANVVRYMLVILVNWYRNTFPRVTAWLLRTDAQTIVNLVREHRQAILITSLICSIPTLRLLPGFFLAALGFGVAGVRRGSLAAGYQRKVYGGFTPAASWFARMESAGMRTTNNPVMELVLVVFSLFAGLLAILAWNLE</sequence>
<keyword evidence="1" id="KW-1133">Transmembrane helix</keyword>
<keyword evidence="4" id="KW-1185">Reference proteome</keyword>
<gene>
    <name evidence="3" type="ORF">C8F04DRAFT_1193108</name>
</gene>
<accession>A0AAD6SCM2</accession>
<evidence type="ECO:0000256" key="1">
    <source>
        <dbReference type="SAM" id="Phobius"/>
    </source>
</evidence>
<dbReference type="InterPro" id="IPR038213">
    <property type="entry name" value="IFI6/IFI27-like_sf"/>
</dbReference>
<evidence type="ECO:0000256" key="2">
    <source>
        <dbReference type="SAM" id="SignalP"/>
    </source>
</evidence>
<feature type="transmembrane region" description="Helical" evidence="1">
    <location>
        <begin position="124"/>
        <end position="150"/>
    </location>
</feature>
<evidence type="ECO:0000313" key="3">
    <source>
        <dbReference type="EMBL" id="KAJ7023800.1"/>
    </source>
</evidence>
<name>A0AAD6SCM2_9AGAR</name>
<reference evidence="3" key="1">
    <citation type="submission" date="2023-03" db="EMBL/GenBank/DDBJ databases">
        <title>Massive genome expansion in bonnet fungi (Mycena s.s.) driven by repeated elements and novel gene families across ecological guilds.</title>
        <authorList>
            <consortium name="Lawrence Berkeley National Laboratory"/>
            <person name="Harder C.B."/>
            <person name="Miyauchi S."/>
            <person name="Viragh M."/>
            <person name="Kuo A."/>
            <person name="Thoen E."/>
            <person name="Andreopoulos B."/>
            <person name="Lu D."/>
            <person name="Skrede I."/>
            <person name="Drula E."/>
            <person name="Henrissat B."/>
            <person name="Morin E."/>
            <person name="Kohler A."/>
            <person name="Barry K."/>
            <person name="LaButti K."/>
            <person name="Morin E."/>
            <person name="Salamov A."/>
            <person name="Lipzen A."/>
            <person name="Mereny Z."/>
            <person name="Hegedus B."/>
            <person name="Baldrian P."/>
            <person name="Stursova M."/>
            <person name="Weitz H."/>
            <person name="Taylor A."/>
            <person name="Grigoriev I.V."/>
            <person name="Nagy L.G."/>
            <person name="Martin F."/>
            <person name="Kauserud H."/>
        </authorList>
    </citation>
    <scope>NUCLEOTIDE SEQUENCE</scope>
    <source>
        <strain evidence="3">CBHHK200</strain>
    </source>
</reference>
<protein>
    <submittedName>
        <fullName evidence="3">Uncharacterized protein</fullName>
    </submittedName>
</protein>
<comment type="caution">
    <text evidence="3">The sequence shown here is derived from an EMBL/GenBank/DDBJ whole genome shotgun (WGS) entry which is preliminary data.</text>
</comment>
<dbReference type="AlphaFoldDB" id="A0AAD6SCM2"/>
<feature type="chain" id="PRO_5042269994" evidence="2">
    <location>
        <begin position="17"/>
        <end position="217"/>
    </location>
</feature>
<feature type="signal peptide" evidence="2">
    <location>
        <begin position="1"/>
        <end position="16"/>
    </location>
</feature>
<keyword evidence="2" id="KW-0732">Signal</keyword>
<keyword evidence="1" id="KW-0472">Membrane</keyword>